<name>A0A397I9F3_9GLOM</name>
<gene>
    <name evidence="1" type="ORF">Glove_242g27</name>
</gene>
<protein>
    <submittedName>
        <fullName evidence="1">Uncharacterized protein</fullName>
    </submittedName>
</protein>
<sequence>MALYGHVLAWARSYLAAIGYYARAYDRKQLQLDNRHIQVVCIDNQEAEYNIGRAFRHTGDDVEDETDLRSGI</sequence>
<organism evidence="1 2">
    <name type="scientific">Diversispora epigaea</name>
    <dbReference type="NCBI Taxonomy" id="1348612"/>
    <lineage>
        <taxon>Eukaryota</taxon>
        <taxon>Fungi</taxon>
        <taxon>Fungi incertae sedis</taxon>
        <taxon>Mucoromycota</taxon>
        <taxon>Glomeromycotina</taxon>
        <taxon>Glomeromycetes</taxon>
        <taxon>Diversisporales</taxon>
        <taxon>Diversisporaceae</taxon>
        <taxon>Diversispora</taxon>
    </lineage>
</organism>
<evidence type="ECO:0000313" key="1">
    <source>
        <dbReference type="EMBL" id="RHZ72429.1"/>
    </source>
</evidence>
<dbReference type="EMBL" id="PQFF01000224">
    <property type="protein sequence ID" value="RHZ72429.1"/>
    <property type="molecule type" value="Genomic_DNA"/>
</dbReference>
<evidence type="ECO:0000313" key="2">
    <source>
        <dbReference type="Proteomes" id="UP000266861"/>
    </source>
</evidence>
<reference evidence="1 2" key="1">
    <citation type="submission" date="2018-08" db="EMBL/GenBank/DDBJ databases">
        <title>Genome and evolution of the arbuscular mycorrhizal fungus Diversispora epigaea (formerly Glomus versiforme) and its bacterial endosymbionts.</title>
        <authorList>
            <person name="Sun X."/>
            <person name="Fei Z."/>
            <person name="Harrison M."/>
        </authorList>
    </citation>
    <scope>NUCLEOTIDE SEQUENCE [LARGE SCALE GENOMIC DNA]</scope>
    <source>
        <strain evidence="1 2">IT104</strain>
    </source>
</reference>
<dbReference type="OrthoDB" id="9991317at2759"/>
<dbReference type="Proteomes" id="UP000266861">
    <property type="component" value="Unassembled WGS sequence"/>
</dbReference>
<comment type="caution">
    <text evidence="1">The sequence shown here is derived from an EMBL/GenBank/DDBJ whole genome shotgun (WGS) entry which is preliminary data.</text>
</comment>
<keyword evidence="2" id="KW-1185">Reference proteome</keyword>
<dbReference type="AlphaFoldDB" id="A0A397I9F3"/>
<proteinExistence type="predicted"/>
<accession>A0A397I9F3</accession>